<name>A0A858SVM1_9RHOB</name>
<protein>
    <recommendedName>
        <fullName evidence="4">DUF995 domain-containing protein</fullName>
    </recommendedName>
</protein>
<keyword evidence="1" id="KW-0732">Signal</keyword>
<evidence type="ECO:0000256" key="1">
    <source>
        <dbReference type="SAM" id="SignalP"/>
    </source>
</evidence>
<gene>
    <name evidence="2" type="ORF">G3256_13115</name>
</gene>
<feature type="chain" id="PRO_5032349504" description="DUF995 domain-containing protein" evidence="1">
    <location>
        <begin position="23"/>
        <end position="135"/>
    </location>
</feature>
<dbReference type="AlphaFoldDB" id="A0A858SVM1"/>
<evidence type="ECO:0000313" key="3">
    <source>
        <dbReference type="Proteomes" id="UP000503308"/>
    </source>
</evidence>
<dbReference type="Proteomes" id="UP000503308">
    <property type="component" value="Chromosome"/>
</dbReference>
<accession>A0A858SVM1</accession>
<sequence length="135" mass="14995">MNLFTKGVIFSLAVSLAAPAVAEGVLDGEAFDAYTRGKTLFYGQDGAAYGAERYFADRRVQWTFLDGECKEGEWYEQAGQICFVYEDNPDPQCWTFRKNGDGLTADFKNVPGMTELYEASDLDEEMICLAPNLGV</sequence>
<feature type="signal peptide" evidence="1">
    <location>
        <begin position="1"/>
        <end position="22"/>
    </location>
</feature>
<evidence type="ECO:0008006" key="4">
    <source>
        <dbReference type="Google" id="ProtNLM"/>
    </source>
</evidence>
<reference evidence="2 3" key="1">
    <citation type="submission" date="2020-02" db="EMBL/GenBank/DDBJ databases">
        <title>Genome sequence of Roseobacter ponti.</title>
        <authorList>
            <person name="Hollensteiner J."/>
            <person name="Schneider D."/>
            <person name="Poehlein A."/>
            <person name="Daniel R."/>
        </authorList>
    </citation>
    <scope>NUCLEOTIDE SEQUENCE [LARGE SCALE GENOMIC DNA]</scope>
    <source>
        <strain evidence="2 3">DSM 106830</strain>
    </source>
</reference>
<dbReference type="EMBL" id="CP048788">
    <property type="protein sequence ID" value="QJF52038.1"/>
    <property type="molecule type" value="Genomic_DNA"/>
</dbReference>
<dbReference type="RefSeq" id="WP_169641257.1">
    <property type="nucleotide sequence ID" value="NZ_CP048788.1"/>
</dbReference>
<evidence type="ECO:0000313" key="2">
    <source>
        <dbReference type="EMBL" id="QJF52038.1"/>
    </source>
</evidence>
<proteinExistence type="predicted"/>
<keyword evidence="3" id="KW-1185">Reference proteome</keyword>
<organism evidence="2 3">
    <name type="scientific">Roseobacter ponti</name>
    <dbReference type="NCBI Taxonomy" id="1891787"/>
    <lineage>
        <taxon>Bacteria</taxon>
        <taxon>Pseudomonadati</taxon>
        <taxon>Pseudomonadota</taxon>
        <taxon>Alphaproteobacteria</taxon>
        <taxon>Rhodobacterales</taxon>
        <taxon>Roseobacteraceae</taxon>
        <taxon>Roseobacter</taxon>
    </lineage>
</organism>
<dbReference type="KEGG" id="rpon:G3256_13115"/>